<evidence type="ECO:0000256" key="1">
    <source>
        <dbReference type="SAM" id="MobiDB-lite"/>
    </source>
</evidence>
<protein>
    <submittedName>
        <fullName evidence="2">Uncharacterized protein</fullName>
    </submittedName>
</protein>
<comment type="caution">
    <text evidence="2">The sequence shown here is derived from an EMBL/GenBank/DDBJ whole genome shotgun (WGS) entry which is preliminary data.</text>
</comment>
<organism evidence="2 3">
    <name type="scientific">Lucilia cuprina</name>
    <name type="common">Green bottle fly</name>
    <name type="synonym">Australian sheep blowfly</name>
    <dbReference type="NCBI Taxonomy" id="7375"/>
    <lineage>
        <taxon>Eukaryota</taxon>
        <taxon>Metazoa</taxon>
        <taxon>Ecdysozoa</taxon>
        <taxon>Arthropoda</taxon>
        <taxon>Hexapoda</taxon>
        <taxon>Insecta</taxon>
        <taxon>Pterygota</taxon>
        <taxon>Neoptera</taxon>
        <taxon>Endopterygota</taxon>
        <taxon>Diptera</taxon>
        <taxon>Brachycera</taxon>
        <taxon>Muscomorpha</taxon>
        <taxon>Oestroidea</taxon>
        <taxon>Calliphoridae</taxon>
        <taxon>Luciliinae</taxon>
        <taxon>Lucilia</taxon>
    </lineage>
</organism>
<accession>A0A0L0CFP2</accession>
<dbReference type="AlphaFoldDB" id="A0A0L0CFP2"/>
<gene>
    <name evidence="2" type="ORF">FF38_04470</name>
</gene>
<evidence type="ECO:0000313" key="3">
    <source>
        <dbReference type="Proteomes" id="UP000037069"/>
    </source>
</evidence>
<keyword evidence="3" id="KW-1185">Reference proteome</keyword>
<reference evidence="2 3" key="1">
    <citation type="journal article" date="2015" name="Nat. Commun.">
        <title>Lucilia cuprina genome unlocks parasitic fly biology to underpin future interventions.</title>
        <authorList>
            <person name="Anstead C.A."/>
            <person name="Korhonen P.K."/>
            <person name="Young N.D."/>
            <person name="Hall R.S."/>
            <person name="Jex A.R."/>
            <person name="Murali S.C."/>
            <person name="Hughes D.S."/>
            <person name="Lee S.F."/>
            <person name="Perry T."/>
            <person name="Stroehlein A.J."/>
            <person name="Ansell B.R."/>
            <person name="Breugelmans B."/>
            <person name="Hofmann A."/>
            <person name="Qu J."/>
            <person name="Dugan S."/>
            <person name="Lee S.L."/>
            <person name="Chao H."/>
            <person name="Dinh H."/>
            <person name="Han Y."/>
            <person name="Doddapaneni H.V."/>
            <person name="Worley K.C."/>
            <person name="Muzny D.M."/>
            <person name="Ioannidis P."/>
            <person name="Waterhouse R.M."/>
            <person name="Zdobnov E.M."/>
            <person name="James P.J."/>
            <person name="Bagnall N.H."/>
            <person name="Kotze A.C."/>
            <person name="Gibbs R.A."/>
            <person name="Richards S."/>
            <person name="Batterham P."/>
            <person name="Gasser R.B."/>
        </authorList>
    </citation>
    <scope>NUCLEOTIDE SEQUENCE [LARGE SCALE GENOMIC DNA]</scope>
    <source>
        <strain evidence="2 3">LS</strain>
        <tissue evidence="2">Full body</tissue>
    </source>
</reference>
<feature type="region of interest" description="Disordered" evidence="1">
    <location>
        <begin position="1"/>
        <end position="49"/>
    </location>
</feature>
<feature type="compositionally biased region" description="Basic and acidic residues" evidence="1">
    <location>
        <begin position="10"/>
        <end position="29"/>
    </location>
</feature>
<dbReference type="EMBL" id="JRES01000458">
    <property type="protein sequence ID" value="KNC31022.1"/>
    <property type="molecule type" value="Genomic_DNA"/>
</dbReference>
<feature type="non-terminal residue" evidence="2">
    <location>
        <position position="1"/>
    </location>
</feature>
<feature type="non-terminal residue" evidence="2">
    <location>
        <position position="211"/>
    </location>
</feature>
<name>A0A0L0CFP2_LUCCU</name>
<dbReference type="Proteomes" id="UP000037069">
    <property type="component" value="Unassembled WGS sequence"/>
</dbReference>
<sequence>EDEDSNLNDSKAKDDTSDSVKAENTESADKSTNSESKESENGKDEKNSSAKDLLNKLIASVMSIEDNPPSYDSVLAANKLVESKPPLRKYSLNVGYKTDSLLINIENPGKYPRYVRVFLLNREFPAHVNLIENDSGKILEREIHETNDGSESKVSEITKINFTSDSLKLLKEIYSRYSFGDIWDIRQGTDVFRVTTKIGDIGEWANNLMMC</sequence>
<proteinExistence type="predicted"/>
<feature type="compositionally biased region" description="Basic and acidic residues" evidence="1">
    <location>
        <begin position="35"/>
        <end position="49"/>
    </location>
</feature>
<evidence type="ECO:0000313" key="2">
    <source>
        <dbReference type="EMBL" id="KNC31022.1"/>
    </source>
</evidence>